<dbReference type="CDD" id="cd02968">
    <property type="entry name" value="SCO"/>
    <property type="match status" value="1"/>
</dbReference>
<dbReference type="Pfam" id="PF02630">
    <property type="entry name" value="SCO1-SenC"/>
    <property type="match status" value="1"/>
</dbReference>
<evidence type="ECO:0000313" key="6">
    <source>
        <dbReference type="EMBL" id="OHU96116.1"/>
    </source>
</evidence>
<keyword evidence="4" id="KW-1015">Disulfide bond</keyword>
<accession>A0A1S1N9S5</accession>
<dbReference type="PROSITE" id="PS51352">
    <property type="entry name" value="THIOREDOXIN_2"/>
    <property type="match status" value="1"/>
</dbReference>
<dbReference type="EMBL" id="MNAN01000027">
    <property type="protein sequence ID" value="OHU96116.1"/>
    <property type="molecule type" value="Genomic_DNA"/>
</dbReference>
<evidence type="ECO:0000256" key="3">
    <source>
        <dbReference type="PIRSR" id="PIRSR603782-1"/>
    </source>
</evidence>
<dbReference type="GO" id="GO:0046872">
    <property type="term" value="F:metal ion binding"/>
    <property type="evidence" value="ECO:0007669"/>
    <property type="project" value="UniProtKB-KW"/>
</dbReference>
<dbReference type="SUPFAM" id="SSF52833">
    <property type="entry name" value="Thioredoxin-like"/>
    <property type="match status" value="1"/>
</dbReference>
<evidence type="ECO:0000256" key="1">
    <source>
        <dbReference type="ARBA" id="ARBA00010996"/>
    </source>
</evidence>
<comment type="similarity">
    <text evidence="1">Belongs to the SCO1/2 family.</text>
</comment>
<dbReference type="InterPro" id="IPR003782">
    <property type="entry name" value="SCO1/SenC"/>
</dbReference>
<evidence type="ECO:0000313" key="7">
    <source>
        <dbReference type="Proteomes" id="UP000180253"/>
    </source>
</evidence>
<dbReference type="STRING" id="327939.BIW53_06105"/>
<reference evidence="6 7" key="1">
    <citation type="submission" date="2016-10" db="EMBL/GenBank/DDBJ databases">
        <title>Pseudoalteromonas amylolytica sp. nov., isolated from the surface seawater.</title>
        <authorList>
            <person name="Wu Y.-H."/>
            <person name="Cheng H."/>
            <person name="Jin X.-B."/>
            <person name="Wang C.-S."/>
            <person name="Xu X.-W."/>
        </authorList>
    </citation>
    <scope>NUCLEOTIDE SEQUENCE [LARGE SCALE GENOMIC DNA]</scope>
    <source>
        <strain evidence="6 7">JCM 12483</strain>
    </source>
</reference>
<feature type="binding site" evidence="3">
    <location>
        <position position="70"/>
    </location>
    <ligand>
        <name>Cu cation</name>
        <dbReference type="ChEBI" id="CHEBI:23378"/>
    </ligand>
</feature>
<keyword evidence="7" id="KW-1185">Reference proteome</keyword>
<dbReference type="RefSeq" id="WP_070990991.1">
    <property type="nucleotide sequence ID" value="NZ_CBCSHD010000003.1"/>
</dbReference>
<dbReference type="PROSITE" id="PS51257">
    <property type="entry name" value="PROKAR_LIPOPROTEIN"/>
    <property type="match status" value="1"/>
</dbReference>
<name>A0A1S1N9S5_9GAMM</name>
<organism evidence="6 7">
    <name type="scientific">Pseudoalteromonas byunsanensis</name>
    <dbReference type="NCBI Taxonomy" id="327939"/>
    <lineage>
        <taxon>Bacteria</taxon>
        <taxon>Pseudomonadati</taxon>
        <taxon>Pseudomonadota</taxon>
        <taxon>Gammaproteobacteria</taxon>
        <taxon>Alteromonadales</taxon>
        <taxon>Pseudoalteromonadaceae</taxon>
        <taxon>Pseudoalteromonas</taxon>
    </lineage>
</organism>
<feature type="disulfide bond" description="Redox-active" evidence="4">
    <location>
        <begin position="66"/>
        <end position="70"/>
    </location>
</feature>
<dbReference type="PANTHER" id="PTHR12151">
    <property type="entry name" value="ELECTRON TRANSPORT PROTIN SCO1/SENC FAMILY MEMBER"/>
    <property type="match status" value="1"/>
</dbReference>
<evidence type="ECO:0000256" key="4">
    <source>
        <dbReference type="PIRSR" id="PIRSR603782-2"/>
    </source>
</evidence>
<comment type="caution">
    <text evidence="6">The sequence shown here is derived from an EMBL/GenBank/DDBJ whole genome shotgun (WGS) entry which is preliminary data.</text>
</comment>
<feature type="domain" description="Thioredoxin" evidence="5">
    <location>
        <begin position="28"/>
        <end position="196"/>
    </location>
</feature>
<dbReference type="InterPro" id="IPR013766">
    <property type="entry name" value="Thioredoxin_domain"/>
</dbReference>
<sequence length="200" mass="22791">MRACWAAILMFLVSCSEPVEVSEHTLHYQQAKVLSNFELYDQNSNLVTEQALMGQWTLVFLGYTHCPDICPMTLAKLTNVYEQLKSFYPIDVWFISVDPKRDDVQKRKAYIDYFNGDFKALSNDHVQLFPLVRNMGLIYAINNSDSKDYYVDHSASVALINPSGALSAIFKAQFLPNEVPLINSDLIVEDFKIVASQYAE</sequence>
<keyword evidence="3" id="KW-0479">Metal-binding</keyword>
<evidence type="ECO:0000256" key="2">
    <source>
        <dbReference type="ARBA" id="ARBA00023008"/>
    </source>
</evidence>
<proteinExistence type="inferred from homology"/>
<protein>
    <submittedName>
        <fullName evidence="6">SCO family protein</fullName>
    </submittedName>
</protein>
<dbReference type="PANTHER" id="PTHR12151:SF25">
    <property type="entry name" value="LINALOOL DEHYDRATASE_ISOMERASE DOMAIN-CONTAINING PROTEIN"/>
    <property type="match status" value="1"/>
</dbReference>
<dbReference type="InterPro" id="IPR036249">
    <property type="entry name" value="Thioredoxin-like_sf"/>
</dbReference>
<gene>
    <name evidence="6" type="ORF">BIW53_06105</name>
</gene>
<keyword evidence="2 3" id="KW-0186">Copper</keyword>
<dbReference type="AlphaFoldDB" id="A0A1S1N9S5"/>
<dbReference type="Gene3D" id="3.40.30.10">
    <property type="entry name" value="Glutaredoxin"/>
    <property type="match status" value="1"/>
</dbReference>
<feature type="binding site" evidence="3">
    <location>
        <position position="153"/>
    </location>
    <ligand>
        <name>Cu cation</name>
        <dbReference type="ChEBI" id="CHEBI:23378"/>
    </ligand>
</feature>
<evidence type="ECO:0000259" key="5">
    <source>
        <dbReference type="PROSITE" id="PS51352"/>
    </source>
</evidence>
<dbReference type="Proteomes" id="UP000180253">
    <property type="component" value="Unassembled WGS sequence"/>
</dbReference>
<feature type="binding site" evidence="3">
    <location>
        <position position="66"/>
    </location>
    <ligand>
        <name>Cu cation</name>
        <dbReference type="ChEBI" id="CHEBI:23378"/>
    </ligand>
</feature>